<organism evidence="2 3">
    <name type="scientific">Glycine soja</name>
    <name type="common">Wild soybean</name>
    <dbReference type="NCBI Taxonomy" id="3848"/>
    <lineage>
        <taxon>Eukaryota</taxon>
        <taxon>Viridiplantae</taxon>
        <taxon>Streptophyta</taxon>
        <taxon>Embryophyta</taxon>
        <taxon>Tracheophyta</taxon>
        <taxon>Spermatophyta</taxon>
        <taxon>Magnoliopsida</taxon>
        <taxon>eudicotyledons</taxon>
        <taxon>Gunneridae</taxon>
        <taxon>Pentapetalae</taxon>
        <taxon>rosids</taxon>
        <taxon>fabids</taxon>
        <taxon>Fabales</taxon>
        <taxon>Fabaceae</taxon>
        <taxon>Papilionoideae</taxon>
        <taxon>50 kb inversion clade</taxon>
        <taxon>NPAAA clade</taxon>
        <taxon>indigoferoid/millettioid clade</taxon>
        <taxon>Phaseoleae</taxon>
        <taxon>Glycine</taxon>
        <taxon>Glycine subgen. Soja</taxon>
    </lineage>
</organism>
<dbReference type="AlphaFoldDB" id="A0A445KR65"/>
<dbReference type="Proteomes" id="UP000289340">
    <property type="component" value="Chromosome 5"/>
</dbReference>
<reference evidence="2 3" key="1">
    <citation type="submission" date="2018-09" db="EMBL/GenBank/DDBJ databases">
        <title>A high-quality reference genome of wild soybean provides a powerful tool to mine soybean genomes.</title>
        <authorList>
            <person name="Xie M."/>
            <person name="Chung C.Y.L."/>
            <person name="Li M.-W."/>
            <person name="Wong F.-L."/>
            <person name="Chan T.-F."/>
            <person name="Lam H.-M."/>
        </authorList>
    </citation>
    <scope>NUCLEOTIDE SEQUENCE [LARGE SCALE GENOMIC DNA]</scope>
    <source>
        <strain evidence="3">cv. W05</strain>
        <tissue evidence="2">Hypocotyl of etiolated seedlings</tissue>
    </source>
</reference>
<protein>
    <submittedName>
        <fullName evidence="2">MACPF domain-containing protein isoform B</fullName>
    </submittedName>
</protein>
<evidence type="ECO:0000313" key="2">
    <source>
        <dbReference type="EMBL" id="RZC13284.1"/>
    </source>
</evidence>
<dbReference type="SMART" id="SM00457">
    <property type="entry name" value="MACPF"/>
    <property type="match status" value="1"/>
</dbReference>
<sequence length="603" mass="67761">MQYLIHNFWERGTRLHIELLLLPSSTATPPPSPATPTSTKAQNAINSIGLGFDITQDISFDNCKKGSRLIFVNEEQCRHLEIPGGVSIPNVPNSIKCVRGESIRFESDVLTRDQMMEHFNQQMLLSGNLASGHLCASFGLSDRSIKDLASIKSLAYDGWFIKRYTIELERHHCKILDQVEEAVPSSWDPEALARFIQRFGTHVIVGVSMGGKDVLYLRQEDTSYLGPTSIQKLLKDTASRKFKDSAENHSIASEDLFNEKNLFVIHSRRGGSIQKMYHSEWLDTIDSEPDVISMLLLPLTSLWNRSGRNGFVSHAINLYHRYKPPIEDLHQFLEFQLPRHWAPVASEISLGSHHKHQVNTWIRFSILGPRLYINTIPVDVGNRPVVGLRLQLEGRSSNRLAIHLQHLASLPKSLSVSDNSNAYLSCDSYNCNLHKKVKWNSLSYVCTAPVESDDSVSIVTGAQLQVENKCLFLRLCFSKVIGVTLRKAPEWDQSPSLGQFSIKTWGILTTFISKAEQRDHPKPGDVTIGSSIYSAARLAPVRTPKLLRFVDTTEIMRGPVDTPGHWVVSGARLHVQDAKIYLHVKYSLFSFAMQTETGASQVL</sequence>
<dbReference type="EMBL" id="QZWG01000005">
    <property type="protein sequence ID" value="RZC13284.1"/>
    <property type="molecule type" value="Genomic_DNA"/>
</dbReference>
<keyword evidence="3" id="KW-1185">Reference proteome</keyword>
<dbReference type="InterPro" id="IPR020864">
    <property type="entry name" value="MACPF"/>
</dbReference>
<name>A0A445KR65_GLYSO</name>
<accession>A0A445KR65</accession>
<dbReference type="InterPro" id="IPR044663">
    <property type="entry name" value="CAD1/NSL1-like"/>
</dbReference>
<comment type="caution">
    <text evidence="2">The sequence shown here is derived from an EMBL/GenBank/DDBJ whole genome shotgun (WGS) entry which is preliminary data.</text>
</comment>
<evidence type="ECO:0000259" key="1">
    <source>
        <dbReference type="PROSITE" id="PS51412"/>
    </source>
</evidence>
<gene>
    <name evidence="2" type="ORF">D0Y65_012803</name>
</gene>
<evidence type="ECO:0000313" key="3">
    <source>
        <dbReference type="Proteomes" id="UP000289340"/>
    </source>
</evidence>
<feature type="domain" description="MACPF" evidence="1">
    <location>
        <begin position="31"/>
        <end position="333"/>
    </location>
</feature>
<dbReference type="GO" id="GO:0005886">
    <property type="term" value="C:plasma membrane"/>
    <property type="evidence" value="ECO:0007669"/>
    <property type="project" value="TreeGrafter"/>
</dbReference>
<proteinExistence type="predicted"/>
<dbReference type="Pfam" id="PF01823">
    <property type="entry name" value="MACPF"/>
    <property type="match status" value="1"/>
</dbReference>
<dbReference type="PANTHER" id="PTHR33199:SF14">
    <property type="entry name" value="MAC_PERFORIN DOMAIN PROTEIN"/>
    <property type="match status" value="1"/>
</dbReference>
<dbReference type="PROSITE" id="PS51412">
    <property type="entry name" value="MACPF_2"/>
    <property type="match status" value="1"/>
</dbReference>
<dbReference type="PANTHER" id="PTHR33199">
    <property type="entry name" value="MACPF DOMAIN-CONTAINING PROTEIN CAD1"/>
    <property type="match status" value="1"/>
</dbReference>
<dbReference type="GO" id="GO:0009626">
    <property type="term" value="P:plant-type hypersensitive response"/>
    <property type="evidence" value="ECO:0007669"/>
    <property type="project" value="TreeGrafter"/>
</dbReference>
<dbReference type="GO" id="GO:2000031">
    <property type="term" value="P:regulation of salicylic acid mediated signaling pathway"/>
    <property type="evidence" value="ECO:0007669"/>
    <property type="project" value="InterPro"/>
</dbReference>
<dbReference type="Gramene" id="XM_028377567.1">
    <property type="protein sequence ID" value="XP_028233368.1"/>
    <property type="gene ID" value="LOC114413273"/>
</dbReference>